<dbReference type="GO" id="GO:0005509">
    <property type="term" value="F:calcium ion binding"/>
    <property type="evidence" value="ECO:0007669"/>
    <property type="project" value="InterPro"/>
</dbReference>
<keyword evidence="9" id="KW-1185">Reference proteome</keyword>
<dbReference type="InterPro" id="IPR027359">
    <property type="entry name" value="Volt_channel_dom_sf"/>
</dbReference>
<evidence type="ECO:0000256" key="3">
    <source>
        <dbReference type="ARBA" id="ARBA00022837"/>
    </source>
</evidence>
<dbReference type="InterPro" id="IPR002048">
    <property type="entry name" value="EF_hand_dom"/>
</dbReference>
<dbReference type="Pfam" id="PF13499">
    <property type="entry name" value="EF-hand_7"/>
    <property type="match status" value="1"/>
</dbReference>
<reference evidence="8" key="1">
    <citation type="submission" date="2021-02" db="EMBL/GenBank/DDBJ databases">
        <authorList>
            <person name="Dougan E. K."/>
            <person name="Rhodes N."/>
            <person name="Thang M."/>
            <person name="Chan C."/>
        </authorList>
    </citation>
    <scope>NUCLEOTIDE SEQUENCE</scope>
</reference>
<name>A0A813AGS6_9DINO</name>
<evidence type="ECO:0000256" key="1">
    <source>
        <dbReference type="ARBA" id="ARBA00004141"/>
    </source>
</evidence>
<dbReference type="Gene3D" id="1.20.120.350">
    <property type="entry name" value="Voltage-gated potassium channels. Chain C"/>
    <property type="match status" value="1"/>
</dbReference>
<dbReference type="InterPro" id="IPR011992">
    <property type="entry name" value="EF-hand-dom_pair"/>
</dbReference>
<dbReference type="InterPro" id="IPR005821">
    <property type="entry name" value="Ion_trans_dom"/>
</dbReference>
<feature type="transmembrane region" description="Helical" evidence="6">
    <location>
        <begin position="148"/>
        <end position="168"/>
    </location>
</feature>
<protein>
    <submittedName>
        <fullName evidence="8">CACNA1I protein</fullName>
    </submittedName>
</protein>
<dbReference type="GO" id="GO:0001518">
    <property type="term" value="C:voltage-gated sodium channel complex"/>
    <property type="evidence" value="ECO:0007669"/>
    <property type="project" value="TreeGrafter"/>
</dbReference>
<comment type="caution">
    <text evidence="8">The sequence shown here is derived from an EMBL/GenBank/DDBJ whole genome shotgun (WGS) entry which is preliminary data.</text>
</comment>
<comment type="subcellular location">
    <subcellularLocation>
        <location evidence="1">Membrane</location>
        <topology evidence="1">Multi-pass membrane protein</topology>
    </subcellularLocation>
</comment>
<dbReference type="InterPro" id="IPR018247">
    <property type="entry name" value="EF_Hand_1_Ca_BS"/>
</dbReference>
<keyword evidence="2 6" id="KW-0812">Transmembrane</keyword>
<evidence type="ECO:0000256" key="6">
    <source>
        <dbReference type="SAM" id="Phobius"/>
    </source>
</evidence>
<dbReference type="Pfam" id="PF00520">
    <property type="entry name" value="Ion_trans"/>
    <property type="match status" value="1"/>
</dbReference>
<dbReference type="PANTHER" id="PTHR10037:SF62">
    <property type="entry name" value="SODIUM CHANNEL PROTEIN 60E"/>
    <property type="match status" value="1"/>
</dbReference>
<keyword evidence="4 6" id="KW-1133">Transmembrane helix</keyword>
<evidence type="ECO:0000259" key="7">
    <source>
        <dbReference type="PROSITE" id="PS50222"/>
    </source>
</evidence>
<gene>
    <name evidence="8" type="primary">CACNA1I</name>
    <name evidence="8" type="ORF">SNEC2469_LOCUS27894</name>
</gene>
<dbReference type="GO" id="GO:0005248">
    <property type="term" value="F:voltage-gated sodium channel activity"/>
    <property type="evidence" value="ECO:0007669"/>
    <property type="project" value="TreeGrafter"/>
</dbReference>
<feature type="transmembrane region" description="Helical" evidence="6">
    <location>
        <begin position="74"/>
        <end position="97"/>
    </location>
</feature>
<feature type="domain" description="EF-hand" evidence="7">
    <location>
        <begin position="239"/>
        <end position="274"/>
    </location>
</feature>
<dbReference type="PROSITE" id="PS00018">
    <property type="entry name" value="EF_HAND_1"/>
    <property type="match status" value="2"/>
</dbReference>
<sequence>SGTPCDGWFAFDAILVLSSYLERIIELISGESAEQLMLLRLLRLFRLVRTFRMVKQVRPLWRLVHGLMTSLDTVLSTFLLLGLVLYVFGVLGVELIATSDSFKSDPVTNAILESNFSSLGFTMITLAQFVTLDSIAALYFPLVRVQPWLMLYFASLIAIVSISVMNLVPGGFGVWLKRLGQFGFNFQERMRSANTQQMLPEILELFDRADEDGSGELAIDEMRRFEEAGHVPEQILDRASVSSMTELFNVLDVDKSGVVTREEFAEGLLDILLRDVSVSSLQQMKILGQDSSRNTC</sequence>
<accession>A0A813AGS6</accession>
<dbReference type="SUPFAM" id="SSF81324">
    <property type="entry name" value="Voltage-gated potassium channels"/>
    <property type="match status" value="1"/>
</dbReference>
<organism evidence="8 9">
    <name type="scientific">Symbiodinium necroappetens</name>
    <dbReference type="NCBI Taxonomy" id="1628268"/>
    <lineage>
        <taxon>Eukaryota</taxon>
        <taxon>Sar</taxon>
        <taxon>Alveolata</taxon>
        <taxon>Dinophyceae</taxon>
        <taxon>Suessiales</taxon>
        <taxon>Symbiodiniaceae</taxon>
        <taxon>Symbiodinium</taxon>
    </lineage>
</organism>
<dbReference type="PROSITE" id="PS50222">
    <property type="entry name" value="EF_HAND_2"/>
    <property type="match status" value="1"/>
</dbReference>
<dbReference type="Proteomes" id="UP000601435">
    <property type="component" value="Unassembled WGS sequence"/>
</dbReference>
<dbReference type="AlphaFoldDB" id="A0A813AGS6"/>
<evidence type="ECO:0000256" key="5">
    <source>
        <dbReference type="ARBA" id="ARBA00023136"/>
    </source>
</evidence>
<dbReference type="Gene3D" id="1.10.287.70">
    <property type="match status" value="1"/>
</dbReference>
<dbReference type="InterPro" id="IPR043203">
    <property type="entry name" value="VGCC_Ca_Na"/>
</dbReference>
<evidence type="ECO:0000256" key="4">
    <source>
        <dbReference type="ARBA" id="ARBA00022989"/>
    </source>
</evidence>
<evidence type="ECO:0000313" key="9">
    <source>
        <dbReference type="Proteomes" id="UP000601435"/>
    </source>
</evidence>
<dbReference type="EMBL" id="CAJNJA010059574">
    <property type="protein sequence ID" value="CAE7868116.1"/>
    <property type="molecule type" value="Genomic_DNA"/>
</dbReference>
<dbReference type="SUPFAM" id="SSF47473">
    <property type="entry name" value="EF-hand"/>
    <property type="match status" value="1"/>
</dbReference>
<keyword evidence="3" id="KW-0106">Calcium</keyword>
<dbReference type="CDD" id="cd00051">
    <property type="entry name" value="EFh"/>
    <property type="match status" value="1"/>
</dbReference>
<keyword evidence="5 6" id="KW-0472">Membrane</keyword>
<feature type="non-terminal residue" evidence="8">
    <location>
        <position position="296"/>
    </location>
</feature>
<dbReference type="Gene3D" id="1.10.238.10">
    <property type="entry name" value="EF-hand"/>
    <property type="match status" value="1"/>
</dbReference>
<dbReference type="PANTHER" id="PTHR10037">
    <property type="entry name" value="VOLTAGE-GATED CATION CHANNEL CALCIUM AND SODIUM"/>
    <property type="match status" value="1"/>
</dbReference>
<dbReference type="SMART" id="SM00054">
    <property type="entry name" value="EFh"/>
    <property type="match status" value="2"/>
</dbReference>
<dbReference type="OrthoDB" id="437073at2759"/>
<feature type="transmembrane region" description="Helical" evidence="6">
    <location>
        <begin position="118"/>
        <end position="142"/>
    </location>
</feature>
<evidence type="ECO:0000313" key="8">
    <source>
        <dbReference type="EMBL" id="CAE7868116.1"/>
    </source>
</evidence>
<evidence type="ECO:0000256" key="2">
    <source>
        <dbReference type="ARBA" id="ARBA00022692"/>
    </source>
</evidence>
<proteinExistence type="predicted"/>